<dbReference type="PANTHER" id="PTHR31912">
    <property type="entry name" value="IP13529P"/>
    <property type="match status" value="1"/>
</dbReference>
<evidence type="ECO:0000313" key="2">
    <source>
        <dbReference type="EMBL" id="KAF9060901.1"/>
    </source>
</evidence>
<dbReference type="EMBL" id="JADNRY010000222">
    <property type="protein sequence ID" value="KAF9060901.1"/>
    <property type="molecule type" value="Genomic_DNA"/>
</dbReference>
<evidence type="ECO:0000256" key="1">
    <source>
        <dbReference type="SAM" id="MobiDB-lite"/>
    </source>
</evidence>
<dbReference type="OrthoDB" id="2246127at2759"/>
<feature type="region of interest" description="Disordered" evidence="1">
    <location>
        <begin position="645"/>
        <end position="682"/>
    </location>
</feature>
<accession>A0A9P5TZJ4</accession>
<comment type="caution">
    <text evidence="2">The sequence shown here is derived from an EMBL/GenBank/DDBJ whole genome shotgun (WGS) entry which is preliminary data.</text>
</comment>
<sequence>MGSTPNDFQILCTLQKCQKNSILGPKGFWAYQRDVIENQIKKNAERQKELIIRLSSLDIEGLGLGSKLAGSTIVNHYGSLTGSDFRKIAQVAPFVLKQFVSDECFATWVALSKLIPLIWQPEIKELGPYLTTLENEIQNFLLCVACWTIRWFNKPKFHILVHLPEHIRRFGPAILFATEGFESFNANRLHHLLSGALFLDREKIPLDVEGDKRCINCALHQRDRITATQRHYRLGNFTRDHLAQAGPSTLELVKHSADTVGHYLGLVPPSFSAPSGTCALDTCAATQQWPNTLSGRHIPASPIFDEEMKSNSTFHCAKGLVPLANGDKCPVESFVACQNLGTGHATDGVDIAHVKEILWRYRPNAMHKVADVILVEAYQMLLCTANVQHNCTQNPCTIEHDAPVPQEHEQTAQFKGQVHHRGNFNDLVLNTAQMRDAKYIQRFRITPQPLPLDHTLDLSTARVWDLENKKTKTQKPRSTPISLQPRPPSPLAVLSPSPLTTSHHHAASPALQPRWHVPSYSANSPHQEPRFREGSAVPPILYPCPHVHLQTLAAAPTPIPASFDQHNSSLLQSHSPGLLFPHPPGLPRSLDSYPPPLNGQLDNMPVASGSTWFDRRPQHIPTQTQVYGISPYYATSPSGGYFSSYNAPLQPQTNPQLQAGQTPSLDPNLEQFSTNASFERGF</sequence>
<feature type="region of interest" description="Disordered" evidence="1">
    <location>
        <begin position="467"/>
        <end position="532"/>
    </location>
</feature>
<keyword evidence="3" id="KW-1185">Reference proteome</keyword>
<protein>
    <submittedName>
        <fullName evidence="2">Uncharacterized protein</fullName>
    </submittedName>
</protein>
<dbReference type="Proteomes" id="UP000772434">
    <property type="component" value="Unassembled WGS sequence"/>
</dbReference>
<name>A0A9P5TZJ4_9AGAR</name>
<gene>
    <name evidence="2" type="ORF">BDP27DRAFT_1370126</name>
</gene>
<organism evidence="2 3">
    <name type="scientific">Rhodocollybia butyracea</name>
    <dbReference type="NCBI Taxonomy" id="206335"/>
    <lineage>
        <taxon>Eukaryota</taxon>
        <taxon>Fungi</taxon>
        <taxon>Dikarya</taxon>
        <taxon>Basidiomycota</taxon>
        <taxon>Agaricomycotina</taxon>
        <taxon>Agaricomycetes</taxon>
        <taxon>Agaricomycetidae</taxon>
        <taxon>Agaricales</taxon>
        <taxon>Marasmiineae</taxon>
        <taxon>Omphalotaceae</taxon>
        <taxon>Rhodocollybia</taxon>
    </lineage>
</organism>
<evidence type="ECO:0000313" key="3">
    <source>
        <dbReference type="Proteomes" id="UP000772434"/>
    </source>
</evidence>
<reference evidence="2" key="1">
    <citation type="submission" date="2020-11" db="EMBL/GenBank/DDBJ databases">
        <authorList>
            <consortium name="DOE Joint Genome Institute"/>
            <person name="Ahrendt S."/>
            <person name="Riley R."/>
            <person name="Andreopoulos W."/>
            <person name="Labutti K."/>
            <person name="Pangilinan J."/>
            <person name="Ruiz-Duenas F.J."/>
            <person name="Barrasa J.M."/>
            <person name="Sanchez-Garcia M."/>
            <person name="Camarero S."/>
            <person name="Miyauchi S."/>
            <person name="Serrano A."/>
            <person name="Linde D."/>
            <person name="Babiker R."/>
            <person name="Drula E."/>
            <person name="Ayuso-Fernandez I."/>
            <person name="Pacheco R."/>
            <person name="Padilla G."/>
            <person name="Ferreira P."/>
            <person name="Barriuso J."/>
            <person name="Kellner H."/>
            <person name="Castanera R."/>
            <person name="Alfaro M."/>
            <person name="Ramirez L."/>
            <person name="Pisabarro A.G."/>
            <person name="Kuo A."/>
            <person name="Tritt A."/>
            <person name="Lipzen A."/>
            <person name="He G."/>
            <person name="Yan M."/>
            <person name="Ng V."/>
            <person name="Cullen D."/>
            <person name="Martin F."/>
            <person name="Rosso M.-N."/>
            <person name="Henrissat B."/>
            <person name="Hibbett D."/>
            <person name="Martinez A.T."/>
            <person name="Grigoriev I.V."/>
        </authorList>
    </citation>
    <scope>NUCLEOTIDE SEQUENCE</scope>
    <source>
        <strain evidence="2">AH 40177</strain>
    </source>
</reference>
<dbReference type="AlphaFoldDB" id="A0A9P5TZJ4"/>
<proteinExistence type="predicted"/>
<dbReference type="PANTHER" id="PTHR31912:SF34">
    <property type="entry name" value="NOTOCHORD-RELATED PROTEIN"/>
    <property type="match status" value="1"/>
</dbReference>